<dbReference type="InterPro" id="IPR050344">
    <property type="entry name" value="Peptidase_M1_aminopeptidases"/>
</dbReference>
<dbReference type="InterPro" id="IPR027268">
    <property type="entry name" value="Peptidase_M4/M1_CTD_sf"/>
</dbReference>
<organism evidence="4 5">
    <name type="scientific">Longibacter salinarum</name>
    <dbReference type="NCBI Taxonomy" id="1850348"/>
    <lineage>
        <taxon>Bacteria</taxon>
        <taxon>Pseudomonadati</taxon>
        <taxon>Rhodothermota</taxon>
        <taxon>Rhodothermia</taxon>
        <taxon>Rhodothermales</taxon>
        <taxon>Salisaetaceae</taxon>
        <taxon>Longibacter</taxon>
    </lineage>
</organism>
<reference evidence="4 5" key="1">
    <citation type="submission" date="2017-10" db="EMBL/GenBank/DDBJ databases">
        <title>Draft genome of Longibacter Salinarum.</title>
        <authorList>
            <person name="Goh K.M."/>
            <person name="Shamsir M.S."/>
            <person name="Lim S.W."/>
        </authorList>
    </citation>
    <scope>NUCLEOTIDE SEQUENCE [LARGE SCALE GENOMIC DNA]</scope>
    <source>
        <strain evidence="4 5">KCTC 52045</strain>
    </source>
</reference>
<dbReference type="OrthoDB" id="9814383at2"/>
<evidence type="ECO:0000256" key="2">
    <source>
        <dbReference type="SAM" id="SignalP"/>
    </source>
</evidence>
<feature type="signal peptide" evidence="2">
    <location>
        <begin position="1"/>
        <end position="27"/>
    </location>
</feature>
<dbReference type="GO" id="GO:0043171">
    <property type="term" value="P:peptide catabolic process"/>
    <property type="evidence" value="ECO:0007669"/>
    <property type="project" value="TreeGrafter"/>
</dbReference>
<gene>
    <name evidence="4" type="ORF">CRI94_07385</name>
</gene>
<dbReference type="EMBL" id="PDEQ01000003">
    <property type="protein sequence ID" value="PEN13873.1"/>
    <property type="molecule type" value="Genomic_DNA"/>
</dbReference>
<comment type="caution">
    <text evidence="4">The sequence shown here is derived from an EMBL/GenBank/DDBJ whole genome shotgun (WGS) entry which is preliminary data.</text>
</comment>
<evidence type="ECO:0000256" key="1">
    <source>
        <dbReference type="SAM" id="MobiDB-lite"/>
    </source>
</evidence>
<dbReference type="Proteomes" id="UP000220102">
    <property type="component" value="Unassembled WGS sequence"/>
</dbReference>
<evidence type="ECO:0000259" key="3">
    <source>
        <dbReference type="Pfam" id="PF01433"/>
    </source>
</evidence>
<dbReference type="CDD" id="cd09604">
    <property type="entry name" value="M1_APN_like"/>
    <property type="match status" value="1"/>
</dbReference>
<protein>
    <submittedName>
        <fullName evidence="4">Peptidase</fullName>
    </submittedName>
</protein>
<evidence type="ECO:0000313" key="5">
    <source>
        <dbReference type="Proteomes" id="UP000220102"/>
    </source>
</evidence>
<dbReference type="GO" id="GO:0042277">
    <property type="term" value="F:peptide binding"/>
    <property type="evidence" value="ECO:0007669"/>
    <property type="project" value="TreeGrafter"/>
</dbReference>
<dbReference type="GO" id="GO:0005737">
    <property type="term" value="C:cytoplasm"/>
    <property type="evidence" value="ECO:0007669"/>
    <property type="project" value="TreeGrafter"/>
</dbReference>
<proteinExistence type="predicted"/>
<dbReference type="PROSITE" id="PS51257">
    <property type="entry name" value="PROKAR_LIPOPROTEIN"/>
    <property type="match status" value="1"/>
</dbReference>
<accession>A0A2A8CZ41</accession>
<dbReference type="PANTHER" id="PTHR11533:SF174">
    <property type="entry name" value="PUROMYCIN-SENSITIVE AMINOPEPTIDASE-RELATED"/>
    <property type="match status" value="1"/>
</dbReference>
<dbReference type="InterPro" id="IPR014782">
    <property type="entry name" value="Peptidase_M1_dom"/>
</dbReference>
<dbReference type="GO" id="GO:0016020">
    <property type="term" value="C:membrane"/>
    <property type="evidence" value="ECO:0007669"/>
    <property type="project" value="TreeGrafter"/>
</dbReference>
<feature type="region of interest" description="Disordered" evidence="1">
    <location>
        <begin position="27"/>
        <end position="66"/>
    </location>
</feature>
<dbReference type="Pfam" id="PF01433">
    <property type="entry name" value="Peptidase_M1"/>
    <property type="match status" value="1"/>
</dbReference>
<dbReference type="SUPFAM" id="SSF55486">
    <property type="entry name" value="Metalloproteases ('zincins'), catalytic domain"/>
    <property type="match status" value="1"/>
</dbReference>
<dbReference type="PANTHER" id="PTHR11533">
    <property type="entry name" value="PROTEASE M1 ZINC METALLOPROTEASE"/>
    <property type="match status" value="1"/>
</dbReference>
<keyword evidence="5" id="KW-1185">Reference proteome</keyword>
<evidence type="ECO:0000313" key="4">
    <source>
        <dbReference type="EMBL" id="PEN13873.1"/>
    </source>
</evidence>
<sequence>MTPRFRWLPLLVAATLFVAGCSSMPNAADQTQQTASPPSPPPAPSEVTSQSNRPLPHPPDPASGFMDAVEAGARTLTGHPGEKYWTQDVSYDLDASVHPEEKRVEATASITYTNNSPDTLRQLFVELAQNLHKEGVQRNTISEVTGGIQLERVAVNGASATEVESPRQQVEGPRYIVRNTNLVIAPTAPVRPAGTTTIEIDYSFTIPQAGASGRMGYDGDDLVFIAYWYPQMTVYDDVVGWMTDPFLGTAEFYSDFGDYDISISAPAEWLVQSTGKLQNANQVLSDDAFERYTAAIQSDSPTMIAEPGQRVTAEGNNGQLTWTFQAEQVRDVAFSLTKGYWEAARTEVGGLDDDGETDYTEIHTFWRESAPKWAEVTKYQQHAITYFSEYMGIAYPWPHMSAVEGGGIIGGGMEFPMMTIMGDYRNNSARMLYAVTAHELAHMWVPMMVNTNERRYSWMDEGTTSFNENMARGDYFNESDAIASDRDDYVRFVQNGGDAPIMRWSNYHYSGQDFGIASYRKPATLYVALRGVLGEETFNEAYRSFLSDWQYKHPYPTDFFNTFERVSNRDLDWFWSSYYYETWTLDHAVASVTPRGDRLEVTVEDKGRAFMPVQLSVKMNDGSTVEREIPVDVWLSGRTSATTTVNVDPSSVQSVVIDADHHFPDIDRSNNTWMPAN</sequence>
<name>A0A2A8CZ41_9BACT</name>
<dbReference type="AlphaFoldDB" id="A0A2A8CZ41"/>
<keyword evidence="2" id="KW-0732">Signal</keyword>
<feature type="chain" id="PRO_5013287001" evidence="2">
    <location>
        <begin position="28"/>
        <end position="677"/>
    </location>
</feature>
<dbReference type="GO" id="GO:0008270">
    <property type="term" value="F:zinc ion binding"/>
    <property type="evidence" value="ECO:0007669"/>
    <property type="project" value="InterPro"/>
</dbReference>
<dbReference type="GO" id="GO:0070006">
    <property type="term" value="F:metalloaminopeptidase activity"/>
    <property type="evidence" value="ECO:0007669"/>
    <property type="project" value="TreeGrafter"/>
</dbReference>
<dbReference type="Gene3D" id="1.10.390.10">
    <property type="entry name" value="Neutral Protease Domain 2"/>
    <property type="match status" value="1"/>
</dbReference>
<dbReference type="GO" id="GO:0005615">
    <property type="term" value="C:extracellular space"/>
    <property type="evidence" value="ECO:0007669"/>
    <property type="project" value="TreeGrafter"/>
</dbReference>
<feature type="domain" description="Peptidase M1 membrane alanine aminopeptidase" evidence="3">
    <location>
        <begin position="380"/>
        <end position="578"/>
    </location>
</feature>
<dbReference type="RefSeq" id="WP_098075037.1">
    <property type="nucleotide sequence ID" value="NZ_PDEQ01000003.1"/>
</dbReference>